<dbReference type="InterPro" id="IPR027417">
    <property type="entry name" value="P-loop_NTPase"/>
</dbReference>
<organism evidence="2 3">
    <name type="scientific">Crassaminicella thermophila</name>
    <dbReference type="NCBI Taxonomy" id="2599308"/>
    <lineage>
        <taxon>Bacteria</taxon>
        <taxon>Bacillati</taxon>
        <taxon>Bacillota</taxon>
        <taxon>Clostridia</taxon>
        <taxon>Eubacteriales</taxon>
        <taxon>Clostridiaceae</taxon>
        <taxon>Crassaminicella</taxon>
    </lineage>
</organism>
<dbReference type="SUPFAM" id="SSF46785">
    <property type="entry name" value="Winged helix' DNA-binding domain"/>
    <property type="match status" value="1"/>
</dbReference>
<feature type="domain" description="DUF234" evidence="1">
    <location>
        <begin position="166"/>
        <end position="261"/>
    </location>
</feature>
<dbReference type="GO" id="GO:0005524">
    <property type="term" value="F:ATP binding"/>
    <property type="evidence" value="ECO:0007669"/>
    <property type="project" value="UniProtKB-KW"/>
</dbReference>
<reference evidence="2 3" key="1">
    <citation type="submission" date="2019-07" db="EMBL/GenBank/DDBJ databases">
        <title>Complete genome of Crassaminicella thermophila SY095.</title>
        <authorList>
            <person name="Li X."/>
        </authorList>
    </citation>
    <scope>NUCLEOTIDE SEQUENCE [LARGE SCALE GENOMIC DNA]</scope>
    <source>
        <strain evidence="2 3">SY095</strain>
    </source>
</reference>
<sequence>MNTISYSSPLYGRRTGQIKMKQISFNHYGEFFKEKSKSELIEYFSVTGGVPKYIEIFKEEENIFDSIEKNIINKQSFLYEEPIFLLEQEVGDIGTYFSIIKTIAAGNHKLGKIASVLGVNQTSLTRYLKILIDLDLVDRIVPITESNPEKSKKGLYYIKDNFIEFWFKFIYPYRSYIEIEDSEYVIKKIKDNFIDNHVSFVFEEVCKEEVWNLNKQNKLNFKVLKLGKWWDSSNEIDIVGINEDTKDILIGECKYLNTKVDANIFYKLVEKAKYINLNKDTRKEHYILFSKSGFIDQLIEVSKNRDDLILVSL</sequence>
<dbReference type="Proteomes" id="UP000324646">
    <property type="component" value="Chromosome"/>
</dbReference>
<keyword evidence="3" id="KW-1185">Reference proteome</keyword>
<keyword evidence="2" id="KW-0547">Nucleotide-binding</keyword>
<dbReference type="KEGG" id="crs:FQB35_13760"/>
<proteinExistence type="predicted"/>
<name>A0A5C0SFW7_CRATE</name>
<dbReference type="RefSeq" id="WP_148810423.1">
    <property type="nucleotide sequence ID" value="NZ_CP042243.1"/>
</dbReference>
<dbReference type="PANTHER" id="PTHR34704">
    <property type="entry name" value="ATPASE"/>
    <property type="match status" value="1"/>
</dbReference>
<evidence type="ECO:0000313" key="2">
    <source>
        <dbReference type="EMBL" id="QEK13251.1"/>
    </source>
</evidence>
<dbReference type="PANTHER" id="PTHR34704:SF1">
    <property type="entry name" value="ATPASE"/>
    <property type="match status" value="1"/>
</dbReference>
<evidence type="ECO:0000259" key="1">
    <source>
        <dbReference type="Pfam" id="PF03008"/>
    </source>
</evidence>
<evidence type="ECO:0000313" key="3">
    <source>
        <dbReference type="Proteomes" id="UP000324646"/>
    </source>
</evidence>
<keyword evidence="2" id="KW-0067">ATP-binding</keyword>
<accession>A0A5C0SFW7</accession>
<dbReference type="EMBL" id="CP042243">
    <property type="protein sequence ID" value="QEK13251.1"/>
    <property type="molecule type" value="Genomic_DNA"/>
</dbReference>
<dbReference type="SUPFAM" id="SSF52540">
    <property type="entry name" value="P-loop containing nucleoside triphosphate hydrolases"/>
    <property type="match status" value="1"/>
</dbReference>
<protein>
    <submittedName>
        <fullName evidence="2">ATP-binding protein</fullName>
    </submittedName>
</protein>
<dbReference type="InterPro" id="IPR004256">
    <property type="entry name" value="DUF234"/>
</dbReference>
<dbReference type="AlphaFoldDB" id="A0A5C0SFW7"/>
<dbReference type="Pfam" id="PF03008">
    <property type="entry name" value="DUF234"/>
    <property type="match status" value="1"/>
</dbReference>
<dbReference type="OrthoDB" id="9813134at2"/>
<dbReference type="SUPFAM" id="SSF52980">
    <property type="entry name" value="Restriction endonuclease-like"/>
    <property type="match status" value="1"/>
</dbReference>
<dbReference type="InterPro" id="IPR036390">
    <property type="entry name" value="WH_DNA-bd_sf"/>
</dbReference>
<dbReference type="InterPro" id="IPR011335">
    <property type="entry name" value="Restrct_endonuc-II-like"/>
</dbReference>
<gene>
    <name evidence="2" type="ORF">FQB35_13760</name>
</gene>